<dbReference type="RefSeq" id="XP_002489564.1">
    <property type="nucleotide sequence ID" value="XM_002489519.1"/>
</dbReference>
<feature type="domain" description="Tetrahydrofolate dehydrogenase/cyclohydrolase NAD(P)-binding" evidence="15">
    <location>
        <begin position="220"/>
        <end position="281"/>
    </location>
</feature>
<keyword evidence="6" id="KW-0658">Purine biosynthesis</keyword>
<evidence type="ECO:0000256" key="9">
    <source>
        <dbReference type="ARBA" id="ARBA00023242"/>
    </source>
</evidence>
<dbReference type="GO" id="GO:0004487">
    <property type="term" value="F:methylenetetrahydrofolate dehydrogenase (NAD+) activity"/>
    <property type="evidence" value="ECO:0007669"/>
    <property type="project" value="UniProtKB-EC"/>
</dbReference>
<accession>C4QVL0</accession>
<dbReference type="SMR" id="C4QVL0"/>
<dbReference type="Pfam" id="PF00763">
    <property type="entry name" value="THF_DHG_CYH"/>
    <property type="match status" value="1"/>
</dbReference>
<keyword evidence="8" id="KW-0520">NAD</keyword>
<dbReference type="InParanoid" id="C4QVL0"/>
<dbReference type="PANTHER" id="PTHR48099:SF3">
    <property type="entry name" value="METHYLENETETRAHYDROFOLATE DEHYDROGENASE [NAD(+)]"/>
    <property type="match status" value="1"/>
</dbReference>
<evidence type="ECO:0000256" key="1">
    <source>
        <dbReference type="ARBA" id="ARBA00004123"/>
    </source>
</evidence>
<dbReference type="InterPro" id="IPR020630">
    <property type="entry name" value="THF_DH/CycHdrlase_cat_dom"/>
</dbReference>
<proteinExistence type="inferred from homology"/>
<protein>
    <recommendedName>
        <fullName evidence="13">Methylenetetrahydrofolate dehydrogenase [NAD(+)]</fullName>
        <ecNumber evidence="12">1.5.1.15</ecNumber>
    </recommendedName>
</protein>
<evidence type="ECO:0000259" key="14">
    <source>
        <dbReference type="Pfam" id="PF00763"/>
    </source>
</evidence>
<dbReference type="GO" id="GO:0006164">
    <property type="term" value="P:purine nucleotide biosynthetic process"/>
    <property type="evidence" value="ECO:0007669"/>
    <property type="project" value="UniProtKB-KW"/>
</dbReference>
<evidence type="ECO:0000256" key="13">
    <source>
        <dbReference type="ARBA" id="ARBA00074830"/>
    </source>
</evidence>
<dbReference type="EC" id="1.5.1.15" evidence="12"/>
<evidence type="ECO:0000256" key="6">
    <source>
        <dbReference type="ARBA" id="ARBA00022755"/>
    </source>
</evidence>
<evidence type="ECO:0000256" key="2">
    <source>
        <dbReference type="ARBA" id="ARBA00004496"/>
    </source>
</evidence>
<evidence type="ECO:0000256" key="12">
    <source>
        <dbReference type="ARBA" id="ARBA00066980"/>
    </source>
</evidence>
<feature type="domain" description="Tetrahydrofolate dehydrogenase/cyclohydrolase catalytic" evidence="14">
    <location>
        <begin position="86"/>
        <end position="191"/>
    </location>
</feature>
<dbReference type="OMA" id="CKVITAE"/>
<evidence type="ECO:0000313" key="17">
    <source>
        <dbReference type="Proteomes" id="UP000000314"/>
    </source>
</evidence>
<dbReference type="GO" id="GO:0009396">
    <property type="term" value="P:folic acid-containing compound biosynthetic process"/>
    <property type="evidence" value="ECO:0007669"/>
    <property type="project" value="EnsemblFungi"/>
</dbReference>
<dbReference type="CDD" id="cd01079">
    <property type="entry name" value="NAD_bind_m-THF_DH"/>
    <property type="match status" value="1"/>
</dbReference>
<dbReference type="Pfam" id="PF02882">
    <property type="entry name" value="THF_DHG_CYH_C"/>
    <property type="match status" value="1"/>
</dbReference>
<dbReference type="InterPro" id="IPR036291">
    <property type="entry name" value="NAD(P)-bd_dom_sf"/>
</dbReference>
<reference evidence="16 17" key="1">
    <citation type="journal article" date="2009" name="Nat. Biotechnol.">
        <title>Genome sequence of the recombinant protein production host Pichia pastoris.</title>
        <authorList>
            <person name="De Schutter K."/>
            <person name="Lin Y.C."/>
            <person name="Tiels P."/>
            <person name="Van Hecke A."/>
            <person name="Glinka S."/>
            <person name="Weber-Lehmann J."/>
            <person name="Rouze P."/>
            <person name="Van de Peer Y."/>
            <person name="Callewaert N."/>
        </authorList>
    </citation>
    <scope>NUCLEOTIDE SEQUENCE [LARGE SCALE GENOMIC DNA]</scope>
    <source>
        <strain evidence="17">GS115 / ATCC 20864</strain>
    </source>
</reference>
<dbReference type="GO" id="GO:0005634">
    <property type="term" value="C:nucleus"/>
    <property type="evidence" value="ECO:0007669"/>
    <property type="project" value="UniProtKB-SubCell"/>
</dbReference>
<dbReference type="SUPFAM" id="SSF53223">
    <property type="entry name" value="Aminoacid dehydrogenase-like, N-terminal domain"/>
    <property type="match status" value="1"/>
</dbReference>
<keyword evidence="7" id="KW-0560">Oxidoreductase</keyword>
<evidence type="ECO:0000256" key="7">
    <source>
        <dbReference type="ARBA" id="ARBA00023002"/>
    </source>
</evidence>
<dbReference type="EMBL" id="FN392319">
    <property type="protein sequence ID" value="CAY67283.1"/>
    <property type="molecule type" value="Genomic_DNA"/>
</dbReference>
<sequence>MGHLENKNMIPKYGTCLHHYTDSPPSQSAPHLHLRTESNLIKKLNFFDCIYCLISYLESSTKPDLSPKSIHRRAAMSYRAGKTILASTIAKKYSEELTSVTSKMATKPKLVGLLGNQDPAAKTYAEWTARTCESLGFQYELIQCPKENLEDEIYKCNQDDAVNGIMVYFPVYNDGQDQYLQQCVSIEKDVEGLNFKYVSNMYHNIRYLDAPENTKKSILPCTPLAMVKILEYLGVYNTLLPYGNRLFGKTITIVNRSEIVGRPLAALLANDGATVYSVDINNVQKFERGDGLQLKSHRVVDTEFELKDVAPKSDVIITGVPSSNYKFPLEYVKDGAVVINFSSEKNFDDRIKDIASLYVPSIGKVTIAMLLRNLLRLMNNKKPHSVEEI</sequence>
<evidence type="ECO:0000313" key="16">
    <source>
        <dbReference type="EMBL" id="CAY67283.1"/>
    </source>
</evidence>
<dbReference type="GO" id="GO:0004488">
    <property type="term" value="F:methylenetetrahydrofolate dehydrogenase (NADP+) activity"/>
    <property type="evidence" value="ECO:0007669"/>
    <property type="project" value="InterPro"/>
</dbReference>
<comment type="subunit">
    <text evidence="3">Homodimer.</text>
</comment>
<comment type="function">
    <text evidence="10">Catalyzes oxidation of cytoplasmic one-carbon units for purine biosynthesis.</text>
</comment>
<dbReference type="SUPFAM" id="SSF51735">
    <property type="entry name" value="NAD(P)-binding Rossmann-fold domains"/>
    <property type="match status" value="1"/>
</dbReference>
<dbReference type="STRING" id="644223.C4QVL0"/>
<comment type="subcellular location">
    <subcellularLocation>
        <location evidence="2">Cytoplasm</location>
    </subcellularLocation>
    <subcellularLocation>
        <location evidence="1">Nucleus</location>
    </subcellularLocation>
</comment>
<keyword evidence="5" id="KW-0554">One-carbon metabolism</keyword>
<dbReference type="InterPro" id="IPR035812">
    <property type="entry name" value="m-THF_DH_NAD-bd"/>
</dbReference>
<keyword evidence="17" id="KW-1185">Reference proteome</keyword>
<dbReference type="Gene3D" id="3.40.50.10860">
    <property type="entry name" value="Leucine Dehydrogenase, chain A, domain 1"/>
    <property type="match status" value="1"/>
</dbReference>
<evidence type="ECO:0000256" key="5">
    <source>
        <dbReference type="ARBA" id="ARBA00022563"/>
    </source>
</evidence>
<dbReference type="FunFam" id="3.40.50.10860:FF:000012">
    <property type="entry name" value="Methylenetetrahydrofolate dehydrogenase [NAD(+)]"/>
    <property type="match status" value="1"/>
</dbReference>
<organism evidence="16 17">
    <name type="scientific">Komagataella phaffii (strain GS115 / ATCC 20864)</name>
    <name type="common">Yeast</name>
    <name type="synonym">Pichia pastoris</name>
    <dbReference type="NCBI Taxonomy" id="644223"/>
    <lineage>
        <taxon>Eukaryota</taxon>
        <taxon>Fungi</taxon>
        <taxon>Dikarya</taxon>
        <taxon>Ascomycota</taxon>
        <taxon>Saccharomycotina</taxon>
        <taxon>Pichiomycetes</taxon>
        <taxon>Pichiales</taxon>
        <taxon>Pichiaceae</taxon>
        <taxon>Komagataella</taxon>
    </lineage>
</organism>
<evidence type="ECO:0000256" key="4">
    <source>
        <dbReference type="ARBA" id="ARBA00022490"/>
    </source>
</evidence>
<dbReference type="GO" id="GO:0005829">
    <property type="term" value="C:cytosol"/>
    <property type="evidence" value="ECO:0007669"/>
    <property type="project" value="EnsemblFungi"/>
</dbReference>
<dbReference type="GeneID" id="8196454"/>
<evidence type="ECO:0000256" key="11">
    <source>
        <dbReference type="ARBA" id="ARBA00061364"/>
    </source>
</evidence>
<evidence type="ECO:0000256" key="8">
    <source>
        <dbReference type="ARBA" id="ARBA00023027"/>
    </source>
</evidence>
<dbReference type="KEGG" id="ppa:PAS_chr1-3_0220"/>
<dbReference type="InterPro" id="IPR000672">
    <property type="entry name" value="THF_DH/CycHdrlase"/>
</dbReference>
<dbReference type="FunCoup" id="C4QVL0">
    <property type="interactions" value="283"/>
</dbReference>
<dbReference type="GO" id="GO:0009113">
    <property type="term" value="P:purine nucleobase biosynthetic process"/>
    <property type="evidence" value="ECO:0007669"/>
    <property type="project" value="EnsemblFungi"/>
</dbReference>
<dbReference type="FunFam" id="3.40.50.720:FF:000255">
    <property type="entry name" value="Methylenetetrahydrofolate dehydrogenase"/>
    <property type="match status" value="1"/>
</dbReference>
<evidence type="ECO:0000259" key="15">
    <source>
        <dbReference type="Pfam" id="PF02882"/>
    </source>
</evidence>
<dbReference type="HOGENOM" id="CLU_031413_0_0_1"/>
<gene>
    <name evidence="16" type="ordered locus">PAS_chr1-3_0220</name>
</gene>
<evidence type="ECO:0000256" key="3">
    <source>
        <dbReference type="ARBA" id="ARBA00011738"/>
    </source>
</evidence>
<dbReference type="PANTHER" id="PTHR48099">
    <property type="entry name" value="C-1-TETRAHYDROFOLATE SYNTHASE, CYTOPLASMIC-RELATED"/>
    <property type="match status" value="1"/>
</dbReference>
<evidence type="ECO:0000256" key="10">
    <source>
        <dbReference type="ARBA" id="ARBA00053076"/>
    </source>
</evidence>
<keyword evidence="9" id="KW-0539">Nucleus</keyword>
<dbReference type="OrthoDB" id="41403at2759"/>
<dbReference type="Proteomes" id="UP000000314">
    <property type="component" value="Chromosome 1"/>
</dbReference>
<dbReference type="InterPro" id="IPR020631">
    <property type="entry name" value="THF_DH/CycHdrlase_NAD-bd_dom"/>
</dbReference>
<dbReference type="GO" id="GO:0006730">
    <property type="term" value="P:one-carbon metabolic process"/>
    <property type="evidence" value="ECO:0007669"/>
    <property type="project" value="UniProtKB-KW"/>
</dbReference>
<dbReference type="Gene3D" id="3.40.50.720">
    <property type="entry name" value="NAD(P)-binding Rossmann-like Domain"/>
    <property type="match status" value="1"/>
</dbReference>
<dbReference type="PRINTS" id="PR00085">
    <property type="entry name" value="THFDHDRGNASE"/>
</dbReference>
<comment type="similarity">
    <text evidence="11">Belongs to the tetrahydrofolate dehydrogenase/cyclohydrolase family.</text>
</comment>
<name>C4QVL0_KOMPG</name>
<dbReference type="AlphaFoldDB" id="C4QVL0"/>
<dbReference type="eggNOG" id="KOG0089">
    <property type="taxonomic scope" value="Eukaryota"/>
</dbReference>
<keyword evidence="4" id="KW-0963">Cytoplasm</keyword>
<dbReference type="InterPro" id="IPR046346">
    <property type="entry name" value="Aminoacid_DH-like_N_sf"/>
</dbReference>